<keyword evidence="6" id="KW-0418">Kinase</keyword>
<keyword evidence="4" id="KW-0808">Transferase</keyword>
<dbReference type="Proteomes" id="UP000465302">
    <property type="component" value="Unassembled WGS sequence"/>
</dbReference>
<reference evidence="8" key="3">
    <citation type="submission" date="2020-02" db="EMBL/GenBank/DDBJ databases">
        <authorList>
            <person name="Matsumoto Y."/>
            <person name="Motooka D."/>
            <person name="Nakamura S."/>
        </authorList>
    </citation>
    <scope>NUCLEOTIDE SEQUENCE</scope>
    <source>
        <strain evidence="8">JCM 6377</strain>
    </source>
</reference>
<evidence type="ECO:0000259" key="7">
    <source>
        <dbReference type="PROSITE" id="PS51093"/>
    </source>
</evidence>
<proteinExistence type="predicted"/>
<gene>
    <name evidence="9" type="ORF">CQY20_17620</name>
    <name evidence="8" type="ORF">MAGR_17060</name>
</gene>
<evidence type="ECO:0000256" key="4">
    <source>
        <dbReference type="ARBA" id="ARBA00022679"/>
    </source>
</evidence>
<evidence type="ECO:0000256" key="2">
    <source>
        <dbReference type="ARBA" id="ARBA00022448"/>
    </source>
</evidence>
<dbReference type="EMBL" id="PDCP01000030">
    <property type="protein sequence ID" value="PEG36957.1"/>
    <property type="molecule type" value="Genomic_DNA"/>
</dbReference>
<evidence type="ECO:0000256" key="6">
    <source>
        <dbReference type="ARBA" id="ARBA00022777"/>
    </source>
</evidence>
<evidence type="ECO:0000313" key="8">
    <source>
        <dbReference type="EMBL" id="GFG50265.1"/>
    </source>
</evidence>
<comment type="subcellular location">
    <subcellularLocation>
        <location evidence="1">Cytoplasm</location>
    </subcellularLocation>
</comment>
<dbReference type="PANTHER" id="PTHR45008:SF1">
    <property type="entry name" value="PTS SYSTEM GLUCOSE-SPECIFIC EIIA COMPONENT"/>
    <property type="match status" value="1"/>
</dbReference>
<dbReference type="GO" id="GO:0009401">
    <property type="term" value="P:phosphoenolpyruvate-dependent sugar phosphotransferase system"/>
    <property type="evidence" value="ECO:0007669"/>
    <property type="project" value="UniProtKB-KW"/>
</dbReference>
<reference evidence="9 10" key="1">
    <citation type="submission" date="2017-10" db="EMBL/GenBank/DDBJ databases">
        <title>The new phylogeny of genus Mycobacterium.</title>
        <authorList>
            <person name="Tortoli E."/>
            <person name="Trovato A."/>
            <person name="Cirillo D.M."/>
        </authorList>
    </citation>
    <scope>NUCLEOTIDE SEQUENCE [LARGE SCALE GENOMIC DNA]</scope>
    <source>
        <strain evidence="9 10">CCUG37673</strain>
    </source>
</reference>
<dbReference type="InterPro" id="IPR001127">
    <property type="entry name" value="PTS_EIIA_1_perm"/>
</dbReference>
<evidence type="ECO:0000313" key="10">
    <source>
        <dbReference type="Proteomes" id="UP000220914"/>
    </source>
</evidence>
<evidence type="ECO:0000256" key="1">
    <source>
        <dbReference type="ARBA" id="ARBA00004496"/>
    </source>
</evidence>
<evidence type="ECO:0000313" key="9">
    <source>
        <dbReference type="EMBL" id="PEG36957.1"/>
    </source>
</evidence>
<sequence length="156" mass="15944">MTTTQVLAPVAGRAIALADVPDPVFSQGMVGYGAAVDPPRGVVEAVAPVSGKLLKLMPHAYIVMTADNVGVLVHLGLDTVALKGEGFSTHAKQGDDVTAGQVIITYDVPSVESKGLNPIVPVVVMDEREADNVVPSEAVTAGAQIESGAGLFTAKK</sequence>
<dbReference type="Pfam" id="PF00358">
    <property type="entry name" value="PTS_EIIA_1"/>
    <property type="match status" value="1"/>
</dbReference>
<dbReference type="NCBIfam" id="TIGR00830">
    <property type="entry name" value="PTBA"/>
    <property type="match status" value="1"/>
</dbReference>
<organism evidence="9 10">
    <name type="scientific">Mycolicibacterium agri</name>
    <name type="common">Mycobacterium agri</name>
    <dbReference type="NCBI Taxonomy" id="36811"/>
    <lineage>
        <taxon>Bacteria</taxon>
        <taxon>Bacillati</taxon>
        <taxon>Actinomycetota</taxon>
        <taxon>Actinomycetes</taxon>
        <taxon>Mycobacteriales</taxon>
        <taxon>Mycobacteriaceae</taxon>
        <taxon>Mycolicibacterium</taxon>
    </lineage>
</organism>
<reference evidence="8 11" key="2">
    <citation type="journal article" date="2019" name="Emerg. Microbes Infect.">
        <title>Comprehensive subspecies identification of 175 nontuberculous mycobacteria species based on 7547 genomic profiles.</title>
        <authorList>
            <person name="Matsumoto Y."/>
            <person name="Kinjo T."/>
            <person name="Motooka D."/>
            <person name="Nabeya D."/>
            <person name="Jung N."/>
            <person name="Uechi K."/>
            <person name="Horii T."/>
            <person name="Iida T."/>
            <person name="Fujita J."/>
            <person name="Nakamura S."/>
        </authorList>
    </citation>
    <scope>NUCLEOTIDE SEQUENCE [LARGE SCALE GENOMIC DNA]</scope>
    <source>
        <strain evidence="8 11">JCM 6377</strain>
    </source>
</reference>
<evidence type="ECO:0000256" key="3">
    <source>
        <dbReference type="ARBA" id="ARBA00022597"/>
    </source>
</evidence>
<comment type="caution">
    <text evidence="9">The sequence shown here is derived from an EMBL/GenBank/DDBJ whole genome shotgun (WGS) entry which is preliminary data.</text>
</comment>
<name>A0A2A7MZN4_MYCAG</name>
<evidence type="ECO:0000256" key="5">
    <source>
        <dbReference type="ARBA" id="ARBA00022683"/>
    </source>
</evidence>
<dbReference type="GO" id="GO:0005737">
    <property type="term" value="C:cytoplasm"/>
    <property type="evidence" value="ECO:0007669"/>
    <property type="project" value="UniProtKB-SubCell"/>
</dbReference>
<dbReference type="EMBL" id="BLKS01000001">
    <property type="protein sequence ID" value="GFG50265.1"/>
    <property type="molecule type" value="Genomic_DNA"/>
</dbReference>
<dbReference type="InterPro" id="IPR011055">
    <property type="entry name" value="Dup_hybrid_motif"/>
</dbReference>
<keyword evidence="3 9" id="KW-0762">Sugar transport</keyword>
<dbReference type="RefSeq" id="WP_097941365.1">
    <property type="nucleotide sequence ID" value="NZ_BLKS01000001.1"/>
</dbReference>
<dbReference type="SUPFAM" id="SSF51261">
    <property type="entry name" value="Duplicated hybrid motif"/>
    <property type="match status" value="1"/>
</dbReference>
<dbReference type="AlphaFoldDB" id="A0A2A7MZN4"/>
<keyword evidence="10" id="KW-1185">Reference proteome</keyword>
<dbReference type="OrthoDB" id="9797715at2"/>
<dbReference type="InterPro" id="IPR050890">
    <property type="entry name" value="PTS_EIIA_component"/>
</dbReference>
<feature type="domain" description="PTS EIIA type-1" evidence="7">
    <location>
        <begin position="22"/>
        <end position="126"/>
    </location>
</feature>
<keyword evidence="2" id="KW-0813">Transport</keyword>
<keyword evidence="5" id="KW-0598">Phosphotransferase system</keyword>
<dbReference type="PROSITE" id="PS51093">
    <property type="entry name" value="PTS_EIIA_TYPE_1"/>
    <property type="match status" value="1"/>
</dbReference>
<evidence type="ECO:0000313" key="11">
    <source>
        <dbReference type="Proteomes" id="UP000465302"/>
    </source>
</evidence>
<dbReference type="Proteomes" id="UP000220914">
    <property type="component" value="Unassembled WGS sequence"/>
</dbReference>
<dbReference type="Gene3D" id="2.70.70.10">
    <property type="entry name" value="Glucose Permease (Domain IIA)"/>
    <property type="match status" value="1"/>
</dbReference>
<protein>
    <submittedName>
        <fullName evidence="9">PTS glucose transporter subunit IIA</fullName>
    </submittedName>
</protein>
<dbReference type="PANTHER" id="PTHR45008">
    <property type="entry name" value="PTS SYSTEM GLUCOSE-SPECIFIC EIIA COMPONENT"/>
    <property type="match status" value="1"/>
</dbReference>
<accession>A0A2A7MZN4</accession>
<dbReference type="GO" id="GO:0016301">
    <property type="term" value="F:kinase activity"/>
    <property type="evidence" value="ECO:0007669"/>
    <property type="project" value="UniProtKB-KW"/>
</dbReference>